<reference evidence="1 2" key="1">
    <citation type="submission" date="2017-02" db="EMBL/GenBank/DDBJ databases">
        <authorList>
            <person name="Peterson S.W."/>
        </authorList>
    </citation>
    <scope>NUCLEOTIDE SEQUENCE [LARGE SCALE GENOMIC DNA]</scope>
    <source>
        <strain evidence="1 2">DSM 25262</strain>
    </source>
</reference>
<keyword evidence="2" id="KW-1185">Reference proteome</keyword>
<dbReference type="Proteomes" id="UP000190961">
    <property type="component" value="Unassembled WGS sequence"/>
</dbReference>
<organism evidence="1 2">
    <name type="scientific">Ohtaekwangia koreensis</name>
    <dbReference type="NCBI Taxonomy" id="688867"/>
    <lineage>
        <taxon>Bacteria</taxon>
        <taxon>Pseudomonadati</taxon>
        <taxon>Bacteroidota</taxon>
        <taxon>Cytophagia</taxon>
        <taxon>Cytophagales</taxon>
        <taxon>Fulvivirgaceae</taxon>
        <taxon>Ohtaekwangia</taxon>
    </lineage>
</organism>
<dbReference type="RefSeq" id="WP_143785571.1">
    <property type="nucleotide sequence ID" value="NZ_FUZU01000001.1"/>
</dbReference>
<dbReference type="AlphaFoldDB" id="A0A1T5ITY3"/>
<name>A0A1T5ITY3_9BACT</name>
<evidence type="ECO:0000313" key="1">
    <source>
        <dbReference type="EMBL" id="SKC42640.1"/>
    </source>
</evidence>
<dbReference type="STRING" id="688867.SAMN05660236_0400"/>
<evidence type="ECO:0000313" key="2">
    <source>
        <dbReference type="Proteomes" id="UP000190961"/>
    </source>
</evidence>
<proteinExistence type="predicted"/>
<dbReference type="EMBL" id="FUZU01000001">
    <property type="protein sequence ID" value="SKC42640.1"/>
    <property type="molecule type" value="Genomic_DNA"/>
</dbReference>
<sequence>MILDIDGNILAEISIFESMKYSVLLIALCVFRSLSSAQEKEGEATAMIPEEIPAVKFEQDGLYGLKNYSTSKVILPVIYLSIEDLSSNGRFIVTQRDQRKGLYHAWSGKMIIAAEYSDIEIEDNWTYEDYVTHGRNDSTFIALVKKNNHKGVYIFGPQCQNIPAEYDDIIKAIPTQCYIGVKSNRYSLFDNSGKLLISNQNKIAVFESDGQKSLFIQITSDQGIKQLYDPKKAGYILSGKYDQISDYYHDQFIVKQKGKYGMVNSMSKAIIPFQYDTLAFLKSYTVVRLKAAQKKHYALLTLKNKVLTKFEYGDITRNGPFYTVKLDKGYSIIDSTGSRITSVYDHIGVFQSDTCTIALKDKSGYINNNGKVLSFGKPRKGYGFTTLNDLYSGLVEALKADNDTILTDFCAKIIFDQGTCEYMRRVNFSYRGVPRQITAEGKYSIKTAVETYAEHLRHFREQLRKSNELQSLRFVSTEGNYDQKPLGTESIGILSTNKQKYTFKIGELLYLDNFWKAFTFPEW</sequence>
<accession>A0A1T5ITY3</accession>
<dbReference type="OrthoDB" id="1494368at2"/>
<gene>
    <name evidence="1" type="ORF">SAMN05660236_0400</name>
</gene>
<protein>
    <submittedName>
        <fullName evidence="1">WG containing repeat-containing protein</fullName>
    </submittedName>
</protein>